<comment type="caution">
    <text evidence="2">The sequence shown here is derived from an EMBL/GenBank/DDBJ whole genome shotgun (WGS) entry which is preliminary data.</text>
</comment>
<sequence length="403" mass="43093">MRKKFLSMFLAMALALGLSVPALADAMGETRVGFRFGETFYSYDVPASGAGWSYDGNYTMTFNGLNIATPDNPYGDSGYFQLCNLDKSFTLVLTSGTSNSVNTMDSIYKMGKTLEDQPTVTIQGGGSLSCHQLTLGDLALTDAAITSTYFSCFKLTLTGGSITTTGLTVNDSYTLNSGSILVERDEPAFEGFRVYMDDTAAASSLVSQFKDQYGKPLQLKQETFDWGTLTSIYDSAGEYVTYAVWTGGGVTPPTPAKTAYASTQSVKVDGVAVEFQMYALKDEKGNDTNYVKVRDVAYALNGTAAQFNVGWDGAVNLVTGQAYTPNGSEMSTPFSGNRSYQDSAAATNVNGSAAALDAILLTDDAGGGYTYYKLRDLGQALGFNVSWSAELGVYIETDKPYEG</sequence>
<dbReference type="Proteomes" id="UP000760668">
    <property type="component" value="Unassembled WGS sequence"/>
</dbReference>
<keyword evidence="1" id="KW-0732">Signal</keyword>
<feature type="chain" id="PRO_5037318282" evidence="1">
    <location>
        <begin position="25"/>
        <end position="403"/>
    </location>
</feature>
<accession>A0A921ST18</accession>
<dbReference type="EMBL" id="DYUC01000095">
    <property type="protein sequence ID" value="HJG87201.1"/>
    <property type="molecule type" value="Genomic_DNA"/>
</dbReference>
<feature type="signal peptide" evidence="1">
    <location>
        <begin position="1"/>
        <end position="24"/>
    </location>
</feature>
<dbReference type="AlphaFoldDB" id="A0A921ST18"/>
<gene>
    <name evidence="2" type="ORF">K8V01_09310</name>
</gene>
<reference evidence="2" key="1">
    <citation type="journal article" date="2021" name="PeerJ">
        <title>Extensive microbial diversity within the chicken gut microbiome revealed by metagenomics and culture.</title>
        <authorList>
            <person name="Gilroy R."/>
            <person name="Ravi A."/>
            <person name="Getino M."/>
            <person name="Pursley I."/>
            <person name="Horton D.L."/>
            <person name="Alikhan N.F."/>
            <person name="Baker D."/>
            <person name="Gharbi K."/>
            <person name="Hall N."/>
            <person name="Watson M."/>
            <person name="Adriaenssens E.M."/>
            <person name="Foster-Nyarko E."/>
            <person name="Jarju S."/>
            <person name="Secka A."/>
            <person name="Antonio M."/>
            <person name="Oren A."/>
            <person name="Chaudhuri R.R."/>
            <person name="La Ragione R."/>
            <person name="Hildebrand F."/>
            <person name="Pallen M.J."/>
        </authorList>
    </citation>
    <scope>NUCLEOTIDE SEQUENCE</scope>
    <source>
        <strain evidence="2">CHK179-5677</strain>
    </source>
</reference>
<protein>
    <submittedName>
        <fullName evidence="2">Copper amine oxidase N-terminal domain-containing protein</fullName>
    </submittedName>
</protein>
<name>A0A921ST18_9FIRM</name>
<proteinExistence type="predicted"/>
<evidence type="ECO:0000256" key="1">
    <source>
        <dbReference type="SAM" id="SignalP"/>
    </source>
</evidence>
<evidence type="ECO:0000313" key="2">
    <source>
        <dbReference type="EMBL" id="HJG87201.1"/>
    </source>
</evidence>
<dbReference type="RefSeq" id="WP_295368085.1">
    <property type="nucleotide sequence ID" value="NZ_DYUC01000095.1"/>
</dbReference>
<evidence type="ECO:0000313" key="3">
    <source>
        <dbReference type="Proteomes" id="UP000760668"/>
    </source>
</evidence>
<organism evidence="2 3">
    <name type="scientific">Pseudoflavonifractor capillosus</name>
    <dbReference type="NCBI Taxonomy" id="106588"/>
    <lineage>
        <taxon>Bacteria</taxon>
        <taxon>Bacillati</taxon>
        <taxon>Bacillota</taxon>
        <taxon>Clostridia</taxon>
        <taxon>Eubacteriales</taxon>
        <taxon>Oscillospiraceae</taxon>
        <taxon>Pseudoflavonifractor</taxon>
    </lineage>
</organism>
<reference evidence="2" key="2">
    <citation type="submission" date="2021-09" db="EMBL/GenBank/DDBJ databases">
        <authorList>
            <person name="Gilroy R."/>
        </authorList>
    </citation>
    <scope>NUCLEOTIDE SEQUENCE</scope>
    <source>
        <strain evidence="2">CHK179-5677</strain>
    </source>
</reference>